<proteinExistence type="predicted"/>
<dbReference type="EMBL" id="CP002772">
    <property type="protein sequence ID" value="AEG17077.1"/>
    <property type="molecule type" value="Genomic_DNA"/>
</dbReference>
<dbReference type="GeneID" id="10667505"/>
<dbReference type="InterPro" id="IPR036390">
    <property type="entry name" value="WH_DNA-bd_sf"/>
</dbReference>
<feature type="domain" description="Transcription regulator PadR N-terminal" evidence="2">
    <location>
        <begin position="56"/>
        <end position="127"/>
    </location>
</feature>
<feature type="region of interest" description="Disordered" evidence="1">
    <location>
        <begin position="1"/>
        <end position="23"/>
    </location>
</feature>
<sequence length="158" mass="18622">MKNGRAPPKDEAQPEYEEETDELSCEDLKCEDLKNLPKYDKAIIKGFMRGFGKAMILWLINRERMHGYEVMTKLNEFFPSENQKKVPGPSMVYPVLHGLERRGLIKGTWESQGKRKVKYYEITEEGAGTIMRIKLIFKCHIMPHCEEFWNDMFLKNKE</sequence>
<evidence type="ECO:0000313" key="3">
    <source>
        <dbReference type="EMBL" id="AEG17077.1"/>
    </source>
</evidence>
<dbReference type="SUPFAM" id="SSF46785">
    <property type="entry name" value="Winged helix' DNA-binding domain"/>
    <property type="match status" value="1"/>
</dbReference>
<evidence type="ECO:0000259" key="2">
    <source>
        <dbReference type="Pfam" id="PF03551"/>
    </source>
</evidence>
<dbReference type="Proteomes" id="UP000009231">
    <property type="component" value="Chromosome"/>
</dbReference>
<dbReference type="HOGENOM" id="CLU_063440_2_0_2"/>
<gene>
    <name evidence="3" type="ordered locus">MSWAN_0029</name>
</gene>
<organism evidence="3 4">
    <name type="scientific">Methanobacterium paludis (strain DSM 25820 / JCM 18151 / SWAN1)</name>
    <dbReference type="NCBI Taxonomy" id="868131"/>
    <lineage>
        <taxon>Archaea</taxon>
        <taxon>Methanobacteriati</taxon>
        <taxon>Methanobacteriota</taxon>
        <taxon>Methanomada group</taxon>
        <taxon>Methanobacteria</taxon>
        <taxon>Methanobacteriales</taxon>
        <taxon>Methanobacteriaceae</taxon>
        <taxon>Methanobacterium</taxon>
    </lineage>
</organism>
<accession>F6D7D5</accession>
<dbReference type="eggNOG" id="arCOG00001">
    <property type="taxonomic scope" value="Archaea"/>
</dbReference>
<dbReference type="PANTHER" id="PTHR43252">
    <property type="entry name" value="TRANSCRIPTIONAL REGULATOR YQJI"/>
    <property type="match status" value="1"/>
</dbReference>
<dbReference type="OrthoDB" id="56053at2157"/>
<dbReference type="InterPro" id="IPR036388">
    <property type="entry name" value="WH-like_DNA-bd_sf"/>
</dbReference>
<reference evidence="3 4" key="1">
    <citation type="journal article" date="2014" name="Int. J. Syst. Evol. Microbiol.">
        <title>Methanobacterium paludis sp. nov. and a novel strain of Methanobacterium lacus isolated from northern peatlands.</title>
        <authorList>
            <person name="Cadillo-Quiroz H."/>
            <person name="Brauer S.L."/>
            <person name="Goodson N."/>
            <person name="Yavitt J.B."/>
            <person name="Zinder S.H."/>
        </authorList>
    </citation>
    <scope>NUCLEOTIDE SEQUENCE [LARGE SCALE GENOMIC DNA]</scope>
    <source>
        <strain evidence="4">DSM 25820 / JCM 18151 / SWAN1</strain>
    </source>
</reference>
<name>F6D7D5_METPW</name>
<evidence type="ECO:0000256" key="1">
    <source>
        <dbReference type="SAM" id="MobiDB-lite"/>
    </source>
</evidence>
<dbReference type="Pfam" id="PF03551">
    <property type="entry name" value="PadR"/>
    <property type="match status" value="1"/>
</dbReference>
<dbReference type="AlphaFoldDB" id="F6D7D5"/>
<protein>
    <submittedName>
        <fullName evidence="3">Transcriptional regulator, PadR-like family</fullName>
    </submittedName>
</protein>
<dbReference type="InterPro" id="IPR005149">
    <property type="entry name" value="Tscrpt_reg_PadR_N"/>
</dbReference>
<dbReference type="PANTHER" id="PTHR43252:SF5">
    <property type="entry name" value="TRANSCRIPTIONAL REGULATOR, PADR-LIKE FAMILY"/>
    <property type="match status" value="1"/>
</dbReference>
<dbReference type="KEGG" id="mew:MSWAN_0029"/>
<dbReference type="STRING" id="868131.MSWAN_0029"/>
<feature type="compositionally biased region" description="Acidic residues" evidence="1">
    <location>
        <begin position="13"/>
        <end position="23"/>
    </location>
</feature>
<keyword evidence="4" id="KW-1185">Reference proteome</keyword>
<dbReference type="Gene3D" id="1.10.10.10">
    <property type="entry name" value="Winged helix-like DNA-binding domain superfamily/Winged helix DNA-binding domain"/>
    <property type="match status" value="1"/>
</dbReference>
<evidence type="ECO:0000313" key="4">
    <source>
        <dbReference type="Proteomes" id="UP000009231"/>
    </source>
</evidence>
<dbReference type="RefSeq" id="WP_013824579.1">
    <property type="nucleotide sequence ID" value="NC_015574.1"/>
</dbReference>